<name>A0AA39JAQ2_ARMTA</name>
<evidence type="ECO:0000313" key="2">
    <source>
        <dbReference type="Proteomes" id="UP001175211"/>
    </source>
</evidence>
<dbReference type="RefSeq" id="XP_060323048.1">
    <property type="nucleotide sequence ID" value="XM_060468170.1"/>
</dbReference>
<dbReference type="GeneID" id="85351718"/>
<comment type="caution">
    <text evidence="1">The sequence shown here is derived from an EMBL/GenBank/DDBJ whole genome shotgun (WGS) entry which is preliminary data.</text>
</comment>
<feature type="non-terminal residue" evidence="1">
    <location>
        <position position="131"/>
    </location>
</feature>
<organism evidence="1 2">
    <name type="scientific">Armillaria tabescens</name>
    <name type="common">Ringless honey mushroom</name>
    <name type="synonym">Agaricus tabescens</name>
    <dbReference type="NCBI Taxonomy" id="1929756"/>
    <lineage>
        <taxon>Eukaryota</taxon>
        <taxon>Fungi</taxon>
        <taxon>Dikarya</taxon>
        <taxon>Basidiomycota</taxon>
        <taxon>Agaricomycotina</taxon>
        <taxon>Agaricomycetes</taxon>
        <taxon>Agaricomycetidae</taxon>
        <taxon>Agaricales</taxon>
        <taxon>Marasmiineae</taxon>
        <taxon>Physalacriaceae</taxon>
        <taxon>Desarmillaria</taxon>
    </lineage>
</organism>
<gene>
    <name evidence="1" type="ORF">EV420DRAFT_1279869</name>
</gene>
<sequence length="131" mass="14862">VTDPVKLWDCYAPRSLGDYPDVKSIWQSWSEGAIIEDIGRLPPIRLIENKWGSLKNGITGKGRLPSWRPRNDAKARKIWGNYYFFVKCIETMLAEGQSSDDVIQVLEACRQELTGSKTVNALHSALQIKKK</sequence>
<keyword evidence="2" id="KW-1185">Reference proteome</keyword>
<dbReference type="Proteomes" id="UP001175211">
    <property type="component" value="Unassembled WGS sequence"/>
</dbReference>
<accession>A0AA39JAQ2</accession>
<dbReference type="EMBL" id="JAUEPS010000093">
    <property type="protein sequence ID" value="KAK0438854.1"/>
    <property type="molecule type" value="Genomic_DNA"/>
</dbReference>
<proteinExistence type="predicted"/>
<protein>
    <submittedName>
        <fullName evidence="1">Uncharacterized protein</fullName>
    </submittedName>
</protein>
<reference evidence="1" key="1">
    <citation type="submission" date="2023-06" db="EMBL/GenBank/DDBJ databases">
        <authorList>
            <consortium name="Lawrence Berkeley National Laboratory"/>
            <person name="Ahrendt S."/>
            <person name="Sahu N."/>
            <person name="Indic B."/>
            <person name="Wong-Bajracharya J."/>
            <person name="Merenyi Z."/>
            <person name="Ke H.-M."/>
            <person name="Monk M."/>
            <person name="Kocsube S."/>
            <person name="Drula E."/>
            <person name="Lipzen A."/>
            <person name="Balint B."/>
            <person name="Henrissat B."/>
            <person name="Andreopoulos B."/>
            <person name="Martin F.M."/>
            <person name="Harder C.B."/>
            <person name="Rigling D."/>
            <person name="Ford K.L."/>
            <person name="Foster G.D."/>
            <person name="Pangilinan J."/>
            <person name="Papanicolaou A."/>
            <person name="Barry K."/>
            <person name="LaButti K."/>
            <person name="Viragh M."/>
            <person name="Koriabine M."/>
            <person name="Yan M."/>
            <person name="Riley R."/>
            <person name="Champramary S."/>
            <person name="Plett K.L."/>
            <person name="Tsai I.J."/>
            <person name="Slot J."/>
            <person name="Sipos G."/>
            <person name="Plett J."/>
            <person name="Nagy L.G."/>
            <person name="Grigoriev I.V."/>
        </authorList>
    </citation>
    <scope>NUCLEOTIDE SEQUENCE</scope>
    <source>
        <strain evidence="1">CCBAS 213</strain>
    </source>
</reference>
<evidence type="ECO:0000313" key="1">
    <source>
        <dbReference type="EMBL" id="KAK0438854.1"/>
    </source>
</evidence>
<dbReference type="AlphaFoldDB" id="A0AA39JAQ2"/>